<organism evidence="1 2">
    <name type="scientific">Paraburkholderia xenovorans (strain LB400)</name>
    <dbReference type="NCBI Taxonomy" id="266265"/>
    <lineage>
        <taxon>Bacteria</taxon>
        <taxon>Pseudomonadati</taxon>
        <taxon>Pseudomonadota</taxon>
        <taxon>Betaproteobacteria</taxon>
        <taxon>Burkholderiales</taxon>
        <taxon>Burkholderiaceae</taxon>
        <taxon>Paraburkholderia</taxon>
    </lineage>
</organism>
<accession>Q13ZU6</accession>
<evidence type="ECO:0000313" key="1">
    <source>
        <dbReference type="EMBL" id="ABE30393.1"/>
    </source>
</evidence>
<protein>
    <submittedName>
        <fullName evidence="1">Uncharacterized protein</fullName>
    </submittedName>
</protein>
<dbReference type="AlphaFoldDB" id="Q13ZU6"/>
<dbReference type="EMBL" id="CP000270">
    <property type="protein sequence ID" value="ABE30393.1"/>
    <property type="molecule type" value="Genomic_DNA"/>
</dbReference>
<evidence type="ECO:0000313" key="2">
    <source>
        <dbReference type="Proteomes" id="UP000001817"/>
    </source>
</evidence>
<dbReference type="KEGG" id="bxe:Bxe_A2587"/>
<gene>
    <name evidence="1" type="ORF">Bxe_A2587</name>
</gene>
<sequence length="99" mass="10890">MIWRLTMLDVIETSWKGHTIKVRPIAVRQLGARKSSPDSYIAIVQIQRDGLTVSDWHLPRFSQRWASKDGAAGEALDYAVQAINDGALDDPSGAMILAA</sequence>
<keyword evidence="2" id="KW-1185">Reference proteome</keyword>
<name>Q13ZU6_PARXL</name>
<proteinExistence type="predicted"/>
<reference evidence="1 2" key="1">
    <citation type="journal article" date="2006" name="Proc. Natl. Acad. Sci. U.S.A.">
        <title>Burkholderia xenovorans LB400 harbors a multi-replicon, 9.73-Mbp genome shaped for versatility.</title>
        <authorList>
            <person name="Chain P.S."/>
            <person name="Denef V.J."/>
            <person name="Konstantinidis K.T."/>
            <person name="Vergez L.M."/>
            <person name="Agullo L."/>
            <person name="Reyes V.L."/>
            <person name="Hauser L."/>
            <person name="Cordova M."/>
            <person name="Gomez L."/>
            <person name="Gonzalez M."/>
            <person name="Land M."/>
            <person name="Lao V."/>
            <person name="Larimer F."/>
            <person name="LiPuma J.J."/>
            <person name="Mahenthiralingam E."/>
            <person name="Malfatti S.A."/>
            <person name="Marx C.J."/>
            <person name="Parnell J.J."/>
            <person name="Ramette A."/>
            <person name="Richardson P."/>
            <person name="Seeger M."/>
            <person name="Smith D."/>
            <person name="Spilker T."/>
            <person name="Sul W.J."/>
            <person name="Tsoi T.V."/>
            <person name="Ulrich L.E."/>
            <person name="Zhulin I.B."/>
            <person name="Tiedje J.M."/>
        </authorList>
    </citation>
    <scope>NUCLEOTIDE SEQUENCE [LARGE SCALE GENOMIC DNA]</scope>
    <source>
        <strain evidence="1 2">LB400</strain>
    </source>
</reference>
<dbReference type="Proteomes" id="UP000001817">
    <property type="component" value="Chromosome 1"/>
</dbReference>